<gene>
    <name evidence="5" type="ORF">LZC94_04385</name>
</gene>
<dbReference type="PANTHER" id="PTHR46796:SF15">
    <property type="entry name" value="BLL1074 PROTEIN"/>
    <property type="match status" value="1"/>
</dbReference>
<keyword evidence="3" id="KW-0804">Transcription</keyword>
<dbReference type="InterPro" id="IPR009057">
    <property type="entry name" value="Homeodomain-like_sf"/>
</dbReference>
<dbReference type="Proteomes" id="UP001370348">
    <property type="component" value="Chromosome"/>
</dbReference>
<evidence type="ECO:0000259" key="4">
    <source>
        <dbReference type="PROSITE" id="PS01124"/>
    </source>
</evidence>
<sequence length="259" mass="27810">MRVASMPYAVTLGDTELPLWPPLLATRGRGSKSVTHVHHAMHIVLSLQGDLAVRAGKNPRAPWQRAAGVLTAPDVPHAIDAEGIECFLVFLDPESDVGTALGAVLTGPVRLISAKERDELLRDQTDPFAVMAKDGVAWTERAAALLGGAARPVPRRIHPRVRKLLRLFRTMPAGADTSLEALAEAVDLSPGRLMHAFSESIGLPLRPYLAWLRLQRAAAAVASGLPLAHAAHTAGFSDSAHMSRTFRRMFGMTPSALQP</sequence>
<proteinExistence type="predicted"/>
<dbReference type="PANTHER" id="PTHR46796">
    <property type="entry name" value="HTH-TYPE TRANSCRIPTIONAL ACTIVATOR RHAS-RELATED"/>
    <property type="match status" value="1"/>
</dbReference>
<dbReference type="Pfam" id="PF12833">
    <property type="entry name" value="HTH_18"/>
    <property type="match status" value="1"/>
</dbReference>
<protein>
    <submittedName>
        <fullName evidence="5">Helix-turn-helix transcriptional regulator</fullName>
    </submittedName>
</protein>
<evidence type="ECO:0000313" key="5">
    <source>
        <dbReference type="EMBL" id="WXB16518.1"/>
    </source>
</evidence>
<dbReference type="SMART" id="SM00342">
    <property type="entry name" value="HTH_ARAC"/>
    <property type="match status" value="1"/>
</dbReference>
<evidence type="ECO:0000256" key="1">
    <source>
        <dbReference type="ARBA" id="ARBA00023015"/>
    </source>
</evidence>
<reference evidence="5 6" key="1">
    <citation type="submission" date="2021-12" db="EMBL/GenBank/DDBJ databases">
        <title>Discovery of the Pendulisporaceae a myxobacterial family with distinct sporulation behavior and unique specialized metabolism.</title>
        <authorList>
            <person name="Garcia R."/>
            <person name="Popoff A."/>
            <person name="Bader C.D."/>
            <person name="Loehr J."/>
            <person name="Walesch S."/>
            <person name="Walt C."/>
            <person name="Boldt J."/>
            <person name="Bunk B."/>
            <person name="Haeckl F.J.F.P.J."/>
            <person name="Gunesch A.P."/>
            <person name="Birkelbach J."/>
            <person name="Nuebel U."/>
            <person name="Pietschmann T."/>
            <person name="Bach T."/>
            <person name="Mueller R."/>
        </authorList>
    </citation>
    <scope>NUCLEOTIDE SEQUENCE [LARGE SCALE GENOMIC DNA]</scope>
    <source>
        <strain evidence="5 6">MSr11954</strain>
    </source>
</reference>
<dbReference type="InterPro" id="IPR018060">
    <property type="entry name" value="HTH_AraC"/>
</dbReference>
<dbReference type="RefSeq" id="WP_394826143.1">
    <property type="nucleotide sequence ID" value="NZ_CP089984.1"/>
</dbReference>
<keyword evidence="2" id="KW-0238">DNA-binding</keyword>
<keyword evidence="1" id="KW-0805">Transcription regulation</keyword>
<dbReference type="PROSITE" id="PS01124">
    <property type="entry name" value="HTH_ARAC_FAMILY_2"/>
    <property type="match status" value="1"/>
</dbReference>
<dbReference type="EMBL" id="CP089984">
    <property type="protein sequence ID" value="WXB16518.1"/>
    <property type="molecule type" value="Genomic_DNA"/>
</dbReference>
<feature type="domain" description="HTH araC/xylS-type" evidence="4">
    <location>
        <begin position="162"/>
        <end position="259"/>
    </location>
</feature>
<name>A0ABZ2M056_9BACT</name>
<evidence type="ECO:0000313" key="6">
    <source>
        <dbReference type="Proteomes" id="UP001370348"/>
    </source>
</evidence>
<keyword evidence="6" id="KW-1185">Reference proteome</keyword>
<evidence type="ECO:0000256" key="3">
    <source>
        <dbReference type="ARBA" id="ARBA00023163"/>
    </source>
</evidence>
<dbReference type="InterPro" id="IPR050204">
    <property type="entry name" value="AraC_XylS_family_regulators"/>
</dbReference>
<organism evidence="5 6">
    <name type="scientific">Pendulispora albinea</name>
    <dbReference type="NCBI Taxonomy" id="2741071"/>
    <lineage>
        <taxon>Bacteria</taxon>
        <taxon>Pseudomonadati</taxon>
        <taxon>Myxococcota</taxon>
        <taxon>Myxococcia</taxon>
        <taxon>Myxococcales</taxon>
        <taxon>Sorangiineae</taxon>
        <taxon>Pendulisporaceae</taxon>
        <taxon>Pendulispora</taxon>
    </lineage>
</organism>
<evidence type="ECO:0000256" key="2">
    <source>
        <dbReference type="ARBA" id="ARBA00023125"/>
    </source>
</evidence>
<dbReference type="Gene3D" id="1.10.10.60">
    <property type="entry name" value="Homeodomain-like"/>
    <property type="match status" value="1"/>
</dbReference>
<accession>A0ABZ2M056</accession>
<dbReference type="SUPFAM" id="SSF46689">
    <property type="entry name" value="Homeodomain-like"/>
    <property type="match status" value="1"/>
</dbReference>